<dbReference type="AlphaFoldDB" id="A0A0L9T9J5"/>
<name>A0A0L9T9J5_PHAAN</name>
<dbReference type="Proteomes" id="UP000053144">
    <property type="component" value="Unassembled WGS sequence"/>
</dbReference>
<gene>
    <name evidence="1" type="ORF">LR48_Vigan358s000400</name>
</gene>
<protein>
    <submittedName>
        <fullName evidence="1">Uncharacterized protein</fullName>
    </submittedName>
</protein>
<dbReference type="EMBL" id="KQ258360">
    <property type="protein sequence ID" value="KOM27026.1"/>
    <property type="molecule type" value="Genomic_DNA"/>
</dbReference>
<evidence type="ECO:0000313" key="2">
    <source>
        <dbReference type="Proteomes" id="UP000053144"/>
    </source>
</evidence>
<sequence>MEDIEDKDNQQSEDVLEKPWNIFNCSSRISSIILNFNTTTSSSLLEKWININQIKLCKIVGVRRK</sequence>
<evidence type="ECO:0000313" key="1">
    <source>
        <dbReference type="EMBL" id="KOM27026.1"/>
    </source>
</evidence>
<dbReference type="Gramene" id="KOM27026">
    <property type="protein sequence ID" value="KOM27026"/>
    <property type="gene ID" value="LR48_Vigan358s000400"/>
</dbReference>
<reference evidence="2" key="1">
    <citation type="journal article" date="2015" name="Proc. Natl. Acad. Sci. U.S.A.">
        <title>Genome sequencing of adzuki bean (Vigna angularis) provides insight into high starch and low fat accumulation and domestication.</title>
        <authorList>
            <person name="Yang K."/>
            <person name="Tian Z."/>
            <person name="Chen C."/>
            <person name="Luo L."/>
            <person name="Zhao B."/>
            <person name="Wang Z."/>
            <person name="Yu L."/>
            <person name="Li Y."/>
            <person name="Sun Y."/>
            <person name="Li W."/>
            <person name="Chen Y."/>
            <person name="Li Y."/>
            <person name="Zhang Y."/>
            <person name="Ai D."/>
            <person name="Zhao J."/>
            <person name="Shang C."/>
            <person name="Ma Y."/>
            <person name="Wu B."/>
            <person name="Wang M."/>
            <person name="Gao L."/>
            <person name="Sun D."/>
            <person name="Zhang P."/>
            <person name="Guo F."/>
            <person name="Wang W."/>
            <person name="Li Y."/>
            <person name="Wang J."/>
            <person name="Varshney R.K."/>
            <person name="Wang J."/>
            <person name="Ling H.Q."/>
            <person name="Wan P."/>
        </authorList>
    </citation>
    <scope>NUCLEOTIDE SEQUENCE</scope>
    <source>
        <strain evidence="2">cv. Jingnong 6</strain>
    </source>
</reference>
<accession>A0A0L9T9J5</accession>
<proteinExistence type="predicted"/>
<organism evidence="1 2">
    <name type="scientific">Phaseolus angularis</name>
    <name type="common">Azuki bean</name>
    <name type="synonym">Vigna angularis</name>
    <dbReference type="NCBI Taxonomy" id="3914"/>
    <lineage>
        <taxon>Eukaryota</taxon>
        <taxon>Viridiplantae</taxon>
        <taxon>Streptophyta</taxon>
        <taxon>Embryophyta</taxon>
        <taxon>Tracheophyta</taxon>
        <taxon>Spermatophyta</taxon>
        <taxon>Magnoliopsida</taxon>
        <taxon>eudicotyledons</taxon>
        <taxon>Gunneridae</taxon>
        <taxon>Pentapetalae</taxon>
        <taxon>rosids</taxon>
        <taxon>fabids</taxon>
        <taxon>Fabales</taxon>
        <taxon>Fabaceae</taxon>
        <taxon>Papilionoideae</taxon>
        <taxon>50 kb inversion clade</taxon>
        <taxon>NPAAA clade</taxon>
        <taxon>indigoferoid/millettioid clade</taxon>
        <taxon>Phaseoleae</taxon>
        <taxon>Vigna</taxon>
    </lineage>
</organism>